<dbReference type="Proteomes" id="UP001161065">
    <property type="component" value="Unassembled WGS sequence"/>
</dbReference>
<evidence type="ECO:0000256" key="3">
    <source>
        <dbReference type="SAM" id="MobiDB-lite"/>
    </source>
</evidence>
<dbReference type="GO" id="GO:0004497">
    <property type="term" value="F:monooxygenase activity"/>
    <property type="evidence" value="ECO:0007669"/>
    <property type="project" value="UniProtKB-KW"/>
</dbReference>
<evidence type="ECO:0000313" key="6">
    <source>
        <dbReference type="Proteomes" id="UP001161065"/>
    </source>
</evidence>
<proteinExistence type="predicted"/>
<reference evidence="5" key="1">
    <citation type="submission" date="2022-09" db="EMBL/GenBank/DDBJ databases">
        <title>Intensive care unit water sources are persistently colonized with multi-drug resistant bacteria and are the site of extensive horizontal gene transfer of antibiotic resistance genes.</title>
        <authorList>
            <person name="Diorio-Toth L."/>
        </authorList>
    </citation>
    <scope>NUCLEOTIDE SEQUENCE</scope>
    <source>
        <strain evidence="5">GD03832</strain>
    </source>
</reference>
<evidence type="ECO:0000313" key="5">
    <source>
        <dbReference type="EMBL" id="MDH1335420.1"/>
    </source>
</evidence>
<dbReference type="SUPFAM" id="SSF47240">
    <property type="entry name" value="Ferritin-like"/>
    <property type="match status" value="1"/>
</dbReference>
<dbReference type="Gene3D" id="1.10.620.20">
    <property type="entry name" value="Ribonucleotide Reductase, subunit A"/>
    <property type="match status" value="1"/>
</dbReference>
<gene>
    <name evidence="5" type="ORF">N5D63_14855</name>
</gene>
<dbReference type="CDD" id="cd01057">
    <property type="entry name" value="AAMH_A"/>
    <property type="match status" value="1"/>
</dbReference>
<dbReference type="EMBL" id="JAOCEK010000012">
    <property type="protein sequence ID" value="MDH1335420.1"/>
    <property type="molecule type" value="Genomic_DNA"/>
</dbReference>
<feature type="compositionally biased region" description="Low complexity" evidence="3">
    <location>
        <begin position="517"/>
        <end position="540"/>
    </location>
</feature>
<dbReference type="RefSeq" id="WP_279088534.1">
    <property type="nucleotide sequence ID" value="NZ_JAOCAU010000041.1"/>
</dbReference>
<accession>A0AA42Q1C6</accession>
<dbReference type="InterPro" id="IPR012348">
    <property type="entry name" value="RNR-like"/>
</dbReference>
<dbReference type="AlphaFoldDB" id="A0AA42Q1C6"/>
<keyword evidence="2 5" id="KW-0503">Monooxygenase</keyword>
<comment type="caution">
    <text evidence="5">The sequence shown here is derived from an EMBL/GenBank/DDBJ whole genome shotgun (WGS) entry which is preliminary data.</text>
</comment>
<sequence>MDAPVIKKKLGLKDRYTAMTRGLGWETSYQPMDKVFPYDKFEGIKIHDWDKWEDPFRLTMDAYWKYQGEKEKKLYAVIEAFAQNNGQLGVTDARYLNALKLFIQGVVPLEYYAHRGFAHAGRHFTGAGARVAAQMQSIDELRHFQTETHALSNYNKYFNGMHSSSHWFDRVWFLSVPKSFFEDALSAGPFEFLTAVSFSFEYVLTNLLFVPFMSGAAHNGDLSTVTFGFSAQSDESRHMTLGIECIKFMLEQDPGNVPIVQRWIDKWFWRGYRVLTLVAMMQDYMLPKRVMSWKEAWEMYAEENGGALFRDLARYGIREPAGWKLACEGKDHISHQAWNIFYNYTAAAPFHTWVPGEQEMQWLSEKYPDSFDKHYRPRLEHYRAEQQAGKRFYSKTLPMLCTTCQIPMGFTEPGDATKICYRESDYEGSKYHFCSDGCKHVFDDEPEKYVQSWLPVHQIYQGNCFKPDVDPTAEGFDPLAAVLDWYGMNVGRDNMDFEGSEDQRNFAAWRGDPPPATSANKAASNAASNASANPSQEAQS</sequence>
<dbReference type="InterPro" id="IPR003430">
    <property type="entry name" value="Phenol_Hydrox"/>
</dbReference>
<evidence type="ECO:0000256" key="1">
    <source>
        <dbReference type="ARBA" id="ARBA00023002"/>
    </source>
</evidence>
<dbReference type="InterPro" id="IPR009078">
    <property type="entry name" value="Ferritin-like_SF"/>
</dbReference>
<keyword evidence="1" id="KW-0560">Oxidoreductase</keyword>
<evidence type="ECO:0000256" key="2">
    <source>
        <dbReference type="ARBA" id="ARBA00023033"/>
    </source>
</evidence>
<feature type="region of interest" description="Disordered" evidence="3">
    <location>
        <begin position="496"/>
        <end position="540"/>
    </location>
</feature>
<evidence type="ECO:0000259" key="4">
    <source>
        <dbReference type="Pfam" id="PF04945"/>
    </source>
</evidence>
<protein>
    <submittedName>
        <fullName evidence="5">Aromatic/alkene/methane monooxygenase hydroxylase/oxygenase subunit alpha</fullName>
    </submittedName>
</protein>
<feature type="domain" description="YHS" evidence="4">
    <location>
        <begin position="411"/>
        <end position="453"/>
    </location>
</feature>
<dbReference type="InterPro" id="IPR007029">
    <property type="entry name" value="YHS_dom"/>
</dbReference>
<dbReference type="Pfam" id="PF02332">
    <property type="entry name" value="Phenol_Hydrox"/>
    <property type="match status" value="1"/>
</dbReference>
<organism evidence="5 6">
    <name type="scientific">Comamonas thiooxydans</name>
    <dbReference type="NCBI Taxonomy" id="363952"/>
    <lineage>
        <taxon>Bacteria</taxon>
        <taxon>Pseudomonadati</taxon>
        <taxon>Pseudomonadota</taxon>
        <taxon>Betaproteobacteria</taxon>
        <taxon>Burkholderiales</taxon>
        <taxon>Comamonadaceae</taxon>
        <taxon>Comamonas</taxon>
    </lineage>
</organism>
<dbReference type="Pfam" id="PF04945">
    <property type="entry name" value="YHS"/>
    <property type="match status" value="1"/>
</dbReference>
<name>A0AA42Q1C6_9BURK</name>